<evidence type="ECO:0000313" key="20">
    <source>
        <dbReference type="Ensembl" id="ENSEBUP00000001881.1"/>
    </source>
</evidence>
<dbReference type="InterPro" id="IPR000917">
    <property type="entry name" value="Sulfatase_N"/>
</dbReference>
<evidence type="ECO:0000256" key="11">
    <source>
        <dbReference type="ARBA" id="ARBA00023228"/>
    </source>
</evidence>
<dbReference type="InterPro" id="IPR035874">
    <property type="entry name" value="IDS"/>
</dbReference>
<comment type="cofactor">
    <cofactor evidence="1">
        <name>Ca(2+)</name>
        <dbReference type="ChEBI" id="CHEBI:29108"/>
    </cofactor>
</comment>
<comment type="catalytic activity">
    <reaction evidence="12">
        <text>Hydrolysis of the 2-sulfate groups of the L-iduronate 2-sulfate units of dermatan sulfate, heparan sulfate and heparin.</text>
        <dbReference type="EC" id="3.1.6.13"/>
    </reaction>
</comment>
<dbReference type="EC" id="3.1.6.13" evidence="15"/>
<keyword evidence="9" id="KW-1015">Disulfide bond</keyword>
<evidence type="ECO:0000259" key="19">
    <source>
        <dbReference type="Pfam" id="PF00884"/>
    </source>
</evidence>
<keyword evidence="21" id="KW-1185">Reference proteome</keyword>
<evidence type="ECO:0000256" key="3">
    <source>
        <dbReference type="ARBA" id="ARBA00008779"/>
    </source>
</evidence>
<proteinExistence type="inferred from homology"/>
<dbReference type="OMA" id="HVFTRAY"/>
<dbReference type="GO" id="GO:1901136">
    <property type="term" value="P:carbohydrate derivative catabolic process"/>
    <property type="evidence" value="ECO:0007669"/>
    <property type="project" value="UniProtKB-ARBA"/>
</dbReference>
<dbReference type="InterPro" id="IPR017850">
    <property type="entry name" value="Alkaline_phosphatase_core_sf"/>
</dbReference>
<accession>A0A8C4N5W9</accession>
<dbReference type="SUPFAM" id="SSF53649">
    <property type="entry name" value="Alkaline phosphatase-like"/>
    <property type="match status" value="1"/>
</dbReference>
<keyword evidence="10" id="KW-0325">Glycoprotein</keyword>
<organism evidence="20 21">
    <name type="scientific">Eptatretus burgeri</name>
    <name type="common">Inshore hagfish</name>
    <dbReference type="NCBI Taxonomy" id="7764"/>
    <lineage>
        <taxon>Eukaryota</taxon>
        <taxon>Metazoa</taxon>
        <taxon>Chordata</taxon>
        <taxon>Craniata</taxon>
        <taxon>Vertebrata</taxon>
        <taxon>Cyclostomata</taxon>
        <taxon>Myxini</taxon>
        <taxon>Myxiniformes</taxon>
        <taxon>Myxinidae</taxon>
        <taxon>Eptatretinae</taxon>
        <taxon>Eptatretus</taxon>
    </lineage>
</organism>
<dbReference type="CDD" id="cd16030">
    <property type="entry name" value="iduronate-2-sulfatase"/>
    <property type="match status" value="1"/>
</dbReference>
<dbReference type="GO" id="GO:0043202">
    <property type="term" value="C:lysosomal lumen"/>
    <property type="evidence" value="ECO:0007669"/>
    <property type="project" value="UniProtKB-ARBA"/>
</dbReference>
<evidence type="ECO:0000256" key="2">
    <source>
        <dbReference type="ARBA" id="ARBA00004371"/>
    </source>
</evidence>
<evidence type="ECO:0000256" key="6">
    <source>
        <dbReference type="ARBA" id="ARBA00022801"/>
    </source>
</evidence>
<dbReference type="Gene3D" id="3.40.720.10">
    <property type="entry name" value="Alkaline Phosphatase, subunit A"/>
    <property type="match status" value="1"/>
</dbReference>
<sequence length="504" mass="57068">WGLIFIFIIFFFKCIYHSLCGPSRVSMLTSRRPDSTRLYDVRSYWRRAAGNYSTLPQLFKEQGYMTISLGKVFHPGISSNHTDDYPYSWSKKPYHPSTQKYKNAKVCANGDQLIIHSANVVCPVNVSNVPEGTLPDIQTTNQAQLLLHQFAKIRTKQPFFLAVGYHKPHIPLKYPKEYKRLYSLSDVGLAPDHLVPSGLPPIAYNPWMDIRARDDVAALNVSFPYGPLPKHFQKRIRQSYYAAVSYIDAEVGRLLSVLDKTGQAQNTIIAFTSDHGWSLGEHGDWAKYSNFNVATRVPLIFFIPGLTSTSNNADTPVFPFLDVFNSSLTHQSPGKMSACPVELLDVFPTLIELAGLPTIPTCPRPSFAYQVCTEGRSLAHLITQDEILVRQLGFAFSQYPRPSDQPQANSDQPALADIRFLGYSLRSSNYRYTQWVPFDPNTWRCNFSVVHASELYLLNSDPGEDHNVLAPRPYNVTQYTKETAEIVNWVSRVVKRMIGESGYY</sequence>
<comment type="subunit">
    <text evidence="14">Monomer. The 58-kDa mature form is composed of two chains resulting from proteolitic processing, the 42-kDa chain and the 14-kDa chain that remain stably associated and form the 58-kDa intermediate form which is enzymatically active.</text>
</comment>
<dbReference type="GO" id="GO:0046872">
    <property type="term" value="F:metal ion binding"/>
    <property type="evidence" value="ECO:0007669"/>
    <property type="project" value="UniProtKB-KW"/>
</dbReference>
<comment type="similarity">
    <text evidence="3">Belongs to the sulfatase family.</text>
</comment>
<evidence type="ECO:0000256" key="18">
    <source>
        <dbReference type="SAM" id="SignalP"/>
    </source>
</evidence>
<evidence type="ECO:0000256" key="15">
    <source>
        <dbReference type="ARBA" id="ARBA00066413"/>
    </source>
</evidence>
<dbReference type="FunFam" id="3.40.720.10:FF:000027">
    <property type="entry name" value="iduronate 2-sulfatase"/>
    <property type="match status" value="1"/>
</dbReference>
<comment type="function">
    <text evidence="13">Lysosomal enzyme involved in the degradation pathway of dermatan sulfate and heparan sulfate.</text>
</comment>
<evidence type="ECO:0000256" key="8">
    <source>
        <dbReference type="ARBA" id="ARBA00023145"/>
    </source>
</evidence>
<keyword evidence="6" id="KW-0378">Hydrolase</keyword>
<evidence type="ECO:0000256" key="16">
    <source>
        <dbReference type="ARBA" id="ARBA00068336"/>
    </source>
</evidence>
<evidence type="ECO:0000256" key="7">
    <source>
        <dbReference type="ARBA" id="ARBA00022837"/>
    </source>
</evidence>
<evidence type="ECO:0000256" key="5">
    <source>
        <dbReference type="ARBA" id="ARBA00022729"/>
    </source>
</evidence>
<dbReference type="GO" id="GO:0004423">
    <property type="term" value="F:iduronate-2-sulfatase activity"/>
    <property type="evidence" value="ECO:0007669"/>
    <property type="project" value="UniProtKB-EC"/>
</dbReference>
<reference evidence="20" key="1">
    <citation type="submission" date="2025-08" db="UniProtKB">
        <authorList>
            <consortium name="Ensembl"/>
        </authorList>
    </citation>
    <scope>IDENTIFICATION</scope>
</reference>
<keyword evidence="11" id="KW-0458">Lysosome</keyword>
<feature type="signal peptide" evidence="18">
    <location>
        <begin position="1"/>
        <end position="20"/>
    </location>
</feature>
<comment type="subcellular location">
    <subcellularLocation>
        <location evidence="2">Lysosome</location>
    </subcellularLocation>
</comment>
<dbReference type="AlphaFoldDB" id="A0A8C4N5W9"/>
<evidence type="ECO:0000256" key="1">
    <source>
        <dbReference type="ARBA" id="ARBA00001913"/>
    </source>
</evidence>
<evidence type="ECO:0000256" key="17">
    <source>
        <dbReference type="ARBA" id="ARBA00081076"/>
    </source>
</evidence>
<keyword evidence="5 18" id="KW-0732">Signal</keyword>
<evidence type="ECO:0000256" key="14">
    <source>
        <dbReference type="ARBA" id="ARBA00062513"/>
    </source>
</evidence>
<evidence type="ECO:0000256" key="9">
    <source>
        <dbReference type="ARBA" id="ARBA00023157"/>
    </source>
</evidence>
<protein>
    <recommendedName>
        <fullName evidence="16">Iduronate 2-sulfatase</fullName>
        <ecNumber evidence="15">3.1.6.13</ecNumber>
    </recommendedName>
    <alternativeName>
        <fullName evidence="17">Alpha-L-iduronate sulfate sulfatase</fullName>
    </alternativeName>
</protein>
<dbReference type="Ensembl" id="ENSEBUT00000002220.1">
    <property type="protein sequence ID" value="ENSEBUP00000001881.1"/>
    <property type="gene ID" value="ENSEBUG00000001475.1"/>
</dbReference>
<evidence type="ECO:0000256" key="4">
    <source>
        <dbReference type="ARBA" id="ARBA00022723"/>
    </source>
</evidence>
<evidence type="ECO:0000256" key="10">
    <source>
        <dbReference type="ARBA" id="ARBA00023180"/>
    </source>
</evidence>
<dbReference type="Proteomes" id="UP000694388">
    <property type="component" value="Unplaced"/>
</dbReference>
<dbReference type="Pfam" id="PF00884">
    <property type="entry name" value="Sulfatase"/>
    <property type="match status" value="1"/>
</dbReference>
<evidence type="ECO:0000256" key="12">
    <source>
        <dbReference type="ARBA" id="ARBA00050460"/>
    </source>
</evidence>
<name>A0A8C4N5W9_EPTBU</name>
<dbReference type="GeneTree" id="ENSGT00940000156803"/>
<evidence type="ECO:0000313" key="21">
    <source>
        <dbReference type="Proteomes" id="UP000694388"/>
    </source>
</evidence>
<feature type="domain" description="Sulfatase N-terminal" evidence="19">
    <location>
        <begin position="14"/>
        <end position="355"/>
    </location>
</feature>
<evidence type="ECO:0000256" key="13">
    <source>
        <dbReference type="ARBA" id="ARBA00056350"/>
    </source>
</evidence>
<keyword evidence="7" id="KW-0106">Calcium</keyword>
<keyword evidence="4" id="KW-0479">Metal-binding</keyword>
<dbReference type="PANTHER" id="PTHR45953">
    <property type="entry name" value="IDURONATE 2-SULFATASE"/>
    <property type="match status" value="1"/>
</dbReference>
<dbReference type="PANTHER" id="PTHR45953:SF1">
    <property type="entry name" value="IDURONATE 2-SULFATASE"/>
    <property type="match status" value="1"/>
</dbReference>
<reference evidence="20" key="2">
    <citation type="submission" date="2025-09" db="UniProtKB">
        <authorList>
            <consortium name="Ensembl"/>
        </authorList>
    </citation>
    <scope>IDENTIFICATION</scope>
</reference>
<keyword evidence="8" id="KW-0865">Zymogen</keyword>
<feature type="chain" id="PRO_5034999933" description="Iduronate 2-sulfatase" evidence="18">
    <location>
        <begin position="21"/>
        <end position="504"/>
    </location>
</feature>